<comment type="caution">
    <text evidence="1">The sequence shown here is derived from an EMBL/GenBank/DDBJ whole genome shotgun (WGS) entry which is preliminary data.</text>
</comment>
<dbReference type="InterPro" id="IPR045428">
    <property type="entry name" value="EACC1"/>
</dbReference>
<sequence length="123" mass="13361">MHVVVSAETGRDDQLRDLYAWLQEETDLRGRVVMEERPPDPGTLGPGTGALQVLLESGGALASMSAAVVSWLRTRTGEVSVKIVDGDKEMEATAGGLRDLDHARVDEITEQVVQTFQRVDSRG</sequence>
<gene>
    <name evidence="1" type="ORF">Pro02_33460</name>
</gene>
<dbReference type="RefSeq" id="WP_229803073.1">
    <property type="nucleotide sequence ID" value="NZ_BMQP01000010.1"/>
</dbReference>
<name>A0A8J3S0U0_PLARO</name>
<reference evidence="1" key="1">
    <citation type="submission" date="2021-01" db="EMBL/GenBank/DDBJ databases">
        <title>Whole genome shotgun sequence of Planobispora rosea NBRC 15558.</title>
        <authorList>
            <person name="Komaki H."/>
            <person name="Tamura T."/>
        </authorList>
    </citation>
    <scope>NUCLEOTIDE SEQUENCE</scope>
    <source>
        <strain evidence="1">NBRC 15558</strain>
    </source>
</reference>
<protein>
    <submittedName>
        <fullName evidence="1">Uncharacterized protein</fullName>
    </submittedName>
</protein>
<keyword evidence="2" id="KW-1185">Reference proteome</keyword>
<organism evidence="1 2">
    <name type="scientific">Planobispora rosea</name>
    <dbReference type="NCBI Taxonomy" id="35762"/>
    <lineage>
        <taxon>Bacteria</taxon>
        <taxon>Bacillati</taxon>
        <taxon>Actinomycetota</taxon>
        <taxon>Actinomycetes</taxon>
        <taxon>Streptosporangiales</taxon>
        <taxon>Streptosporangiaceae</taxon>
        <taxon>Planobispora</taxon>
    </lineage>
</organism>
<accession>A0A8J3S0U0</accession>
<dbReference type="EMBL" id="BOOI01000029">
    <property type="protein sequence ID" value="GIH84938.1"/>
    <property type="molecule type" value="Genomic_DNA"/>
</dbReference>
<evidence type="ECO:0000313" key="2">
    <source>
        <dbReference type="Proteomes" id="UP000655044"/>
    </source>
</evidence>
<dbReference type="Proteomes" id="UP000655044">
    <property type="component" value="Unassembled WGS sequence"/>
</dbReference>
<evidence type="ECO:0000313" key="1">
    <source>
        <dbReference type="EMBL" id="GIH84938.1"/>
    </source>
</evidence>
<dbReference type="AlphaFoldDB" id="A0A8J3S0U0"/>
<dbReference type="Pfam" id="PF19953">
    <property type="entry name" value="EACC1"/>
    <property type="match status" value="1"/>
</dbReference>
<proteinExistence type="predicted"/>